<dbReference type="PROSITE" id="PS50110">
    <property type="entry name" value="RESPONSE_REGULATORY"/>
    <property type="match status" value="1"/>
</dbReference>
<name>A0A1E3H1V0_9HYPH</name>
<dbReference type="PANTHER" id="PTHR44591:SF23">
    <property type="entry name" value="CHEY SUBFAMILY"/>
    <property type="match status" value="1"/>
</dbReference>
<comment type="caution">
    <text evidence="4">The sequence shown here is derived from an EMBL/GenBank/DDBJ whole genome shotgun (WGS) entry which is preliminary data.</text>
</comment>
<dbReference type="Pfam" id="PF00072">
    <property type="entry name" value="Response_reg"/>
    <property type="match status" value="1"/>
</dbReference>
<dbReference type="GO" id="GO:0000160">
    <property type="term" value="P:phosphorelay signal transduction system"/>
    <property type="evidence" value="ECO:0007669"/>
    <property type="project" value="InterPro"/>
</dbReference>
<dbReference type="InterPro" id="IPR011006">
    <property type="entry name" value="CheY-like_superfamily"/>
</dbReference>
<keyword evidence="5" id="KW-1185">Reference proteome</keyword>
<evidence type="ECO:0000313" key="5">
    <source>
        <dbReference type="Proteomes" id="UP000094622"/>
    </source>
</evidence>
<dbReference type="Gene3D" id="3.40.50.2300">
    <property type="match status" value="1"/>
</dbReference>
<dbReference type="PANTHER" id="PTHR44591">
    <property type="entry name" value="STRESS RESPONSE REGULATOR PROTEIN 1"/>
    <property type="match status" value="1"/>
</dbReference>
<gene>
    <name evidence="4" type="primary">phoP_2</name>
    <name evidence="4" type="ORF">A6302_02933</name>
</gene>
<proteinExistence type="predicted"/>
<dbReference type="OrthoDB" id="5456285at2"/>
<protein>
    <submittedName>
        <fullName evidence="4">Alkaline phosphatase synthesis transcriptional regulatory protein PhoP</fullName>
    </submittedName>
</protein>
<dbReference type="EMBL" id="MCRJ01000075">
    <property type="protein sequence ID" value="ODN69766.1"/>
    <property type="molecule type" value="Genomic_DNA"/>
</dbReference>
<feature type="domain" description="Response regulatory" evidence="3">
    <location>
        <begin position="1"/>
        <end position="101"/>
    </location>
</feature>
<sequence>MLLASDGLVGLAAAEVASIDLALVDIFMPNVEGLEVVRHLRERRPELPVVVMSGSDGTRSPVFTDAAPPDYLTMAVALGAARALRKPFMPDELLDAIAACFDDGTERAGPPAVPGALRGTGHG</sequence>
<feature type="modified residue" description="4-aspartylphosphate" evidence="2">
    <location>
        <position position="25"/>
    </location>
</feature>
<dbReference type="Proteomes" id="UP000094622">
    <property type="component" value="Unassembled WGS sequence"/>
</dbReference>
<evidence type="ECO:0000259" key="3">
    <source>
        <dbReference type="PROSITE" id="PS50110"/>
    </source>
</evidence>
<dbReference type="InterPro" id="IPR050595">
    <property type="entry name" value="Bact_response_regulator"/>
</dbReference>
<reference evidence="4 5" key="1">
    <citation type="submission" date="2016-07" db="EMBL/GenBank/DDBJ databases">
        <title>Draft Genome Sequence of Methylobrevis pamukkalensis PK2.</title>
        <authorList>
            <person name="Vasilenko O.V."/>
            <person name="Doronina N.V."/>
            <person name="Shmareva M.N."/>
            <person name="Tarlachkov S.V."/>
            <person name="Mustakhimov I."/>
            <person name="Trotsenko Y.A."/>
        </authorList>
    </citation>
    <scope>NUCLEOTIDE SEQUENCE [LARGE SCALE GENOMIC DNA]</scope>
    <source>
        <strain evidence="4 5">PK2</strain>
    </source>
</reference>
<evidence type="ECO:0000313" key="4">
    <source>
        <dbReference type="EMBL" id="ODN69766.1"/>
    </source>
</evidence>
<evidence type="ECO:0000256" key="2">
    <source>
        <dbReference type="PROSITE-ProRule" id="PRU00169"/>
    </source>
</evidence>
<evidence type="ECO:0000256" key="1">
    <source>
        <dbReference type="ARBA" id="ARBA00022553"/>
    </source>
</evidence>
<dbReference type="SUPFAM" id="SSF52172">
    <property type="entry name" value="CheY-like"/>
    <property type="match status" value="1"/>
</dbReference>
<dbReference type="InterPro" id="IPR001789">
    <property type="entry name" value="Sig_transdc_resp-reg_receiver"/>
</dbReference>
<dbReference type="RefSeq" id="WP_069307401.1">
    <property type="nucleotide sequence ID" value="NZ_MCRJ01000075.1"/>
</dbReference>
<accession>A0A1E3H1V0</accession>
<keyword evidence="1 2" id="KW-0597">Phosphoprotein</keyword>
<organism evidence="4 5">
    <name type="scientific">Methylobrevis pamukkalensis</name>
    <dbReference type="NCBI Taxonomy" id="1439726"/>
    <lineage>
        <taxon>Bacteria</taxon>
        <taxon>Pseudomonadati</taxon>
        <taxon>Pseudomonadota</taxon>
        <taxon>Alphaproteobacteria</taxon>
        <taxon>Hyphomicrobiales</taxon>
        <taxon>Pleomorphomonadaceae</taxon>
        <taxon>Methylobrevis</taxon>
    </lineage>
</organism>
<dbReference type="AlphaFoldDB" id="A0A1E3H1V0"/>